<dbReference type="AlphaFoldDB" id="A0A1C7LV91"/>
<name>A0A1C7LV91_GRIFR</name>
<evidence type="ECO:0000256" key="1">
    <source>
        <dbReference type="SAM" id="MobiDB-lite"/>
    </source>
</evidence>
<feature type="compositionally biased region" description="Basic and acidic residues" evidence="1">
    <location>
        <begin position="42"/>
        <end position="72"/>
    </location>
</feature>
<feature type="region of interest" description="Disordered" evidence="1">
    <location>
        <begin position="1"/>
        <end position="72"/>
    </location>
</feature>
<keyword evidence="3" id="KW-1185">Reference proteome</keyword>
<comment type="caution">
    <text evidence="2">The sequence shown here is derived from an EMBL/GenBank/DDBJ whole genome shotgun (WGS) entry which is preliminary data.</text>
</comment>
<feature type="compositionally biased region" description="Basic and acidic residues" evidence="1">
    <location>
        <begin position="15"/>
        <end position="26"/>
    </location>
</feature>
<reference evidence="2 3" key="1">
    <citation type="submission" date="2016-03" db="EMBL/GenBank/DDBJ databases">
        <title>Whole genome sequencing of Grifola frondosa 9006-11.</title>
        <authorList>
            <person name="Min B."/>
            <person name="Park H."/>
            <person name="Kim J.-G."/>
            <person name="Cho H."/>
            <person name="Oh Y.-L."/>
            <person name="Kong W.-S."/>
            <person name="Choi I.-G."/>
        </authorList>
    </citation>
    <scope>NUCLEOTIDE SEQUENCE [LARGE SCALE GENOMIC DNA]</scope>
    <source>
        <strain evidence="2 3">9006-11</strain>
    </source>
</reference>
<evidence type="ECO:0000313" key="3">
    <source>
        <dbReference type="Proteomes" id="UP000092993"/>
    </source>
</evidence>
<organism evidence="2 3">
    <name type="scientific">Grifola frondosa</name>
    <name type="common">Maitake</name>
    <name type="synonym">Polyporus frondosus</name>
    <dbReference type="NCBI Taxonomy" id="5627"/>
    <lineage>
        <taxon>Eukaryota</taxon>
        <taxon>Fungi</taxon>
        <taxon>Dikarya</taxon>
        <taxon>Basidiomycota</taxon>
        <taxon>Agaricomycotina</taxon>
        <taxon>Agaricomycetes</taxon>
        <taxon>Polyporales</taxon>
        <taxon>Grifolaceae</taxon>
        <taxon>Grifola</taxon>
    </lineage>
</organism>
<accession>A0A1C7LV91</accession>
<evidence type="ECO:0000313" key="2">
    <source>
        <dbReference type="EMBL" id="OBZ67879.1"/>
    </source>
</evidence>
<protein>
    <submittedName>
        <fullName evidence="2">Uncharacterized protein</fullName>
    </submittedName>
</protein>
<dbReference type="EMBL" id="LUGG01000023">
    <property type="protein sequence ID" value="OBZ67879.1"/>
    <property type="molecule type" value="Genomic_DNA"/>
</dbReference>
<proteinExistence type="predicted"/>
<dbReference type="Proteomes" id="UP000092993">
    <property type="component" value="Unassembled WGS sequence"/>
</dbReference>
<sequence>MQAHGALNNDTSMVAEKDNPLKKSEPVDDQLEAVEAGVPNIGERRRDRRVQQTKEGGDKHDQADDRGSNKKL</sequence>
<gene>
    <name evidence="2" type="ORF">A0H81_12065</name>
</gene>